<gene>
    <name evidence="1" type="ORF">CYFUS_004643</name>
</gene>
<evidence type="ECO:0000313" key="1">
    <source>
        <dbReference type="EMBL" id="ATB39202.1"/>
    </source>
</evidence>
<dbReference type="EMBL" id="CP022098">
    <property type="protein sequence ID" value="ATB39202.1"/>
    <property type="molecule type" value="Genomic_DNA"/>
</dbReference>
<reference evidence="1 2" key="1">
    <citation type="submission" date="2017-06" db="EMBL/GenBank/DDBJ databases">
        <title>Sequencing and comparative analysis of myxobacterial genomes.</title>
        <authorList>
            <person name="Rupp O."/>
            <person name="Goesmann A."/>
            <person name="Sogaard-Andersen L."/>
        </authorList>
    </citation>
    <scope>NUCLEOTIDE SEQUENCE [LARGE SCALE GENOMIC DNA]</scope>
    <source>
        <strain evidence="1 2">DSM 52655</strain>
    </source>
</reference>
<sequence>MVFSVFSNPHEGAFLPLAENLSCRMFRGLVAHANSHAEQLGAARVDLGNDAITPRRLSVGGWMPEIGAASMGIGRGVTKDSWSWISGQLMLAAFLSQLIPSLELEFTGPHPVTVAGHFLRDERLLFRGDSQQLLVKNGAGQTVLALEKLQVPGMAPAWLKSQGNSVRLGNAAVALLGNDEWMSYWLPEGHRGVLSADSRGDTARLESAMAIMEECIPEYFLWVTTVLRELVLIEAHEHGTQNQSFGLYPGHVHGSAATVLTALIMLIHECSHQFLNLLFWHGRLAKPSAPAGYSILKKTKRPLDRVLVGFHAVGNVLLGLMPLQSFAGRVDREELEKQLRTHESWAVALDEPLRQHGAEHLEEMGKEIYYPLRKRLVDANLLPPA</sequence>
<dbReference type="Proteomes" id="UP000217257">
    <property type="component" value="Chromosome"/>
</dbReference>
<dbReference type="AlphaFoldDB" id="A0A250J6T4"/>
<dbReference type="NCBIfam" id="TIGR04267">
    <property type="entry name" value="mod_HExxH"/>
    <property type="match status" value="1"/>
</dbReference>
<accession>A0A250J6T4</accession>
<evidence type="ECO:0000313" key="2">
    <source>
        <dbReference type="Proteomes" id="UP000217257"/>
    </source>
</evidence>
<organism evidence="1 2">
    <name type="scientific">Cystobacter fuscus</name>
    <dbReference type="NCBI Taxonomy" id="43"/>
    <lineage>
        <taxon>Bacteria</taxon>
        <taxon>Pseudomonadati</taxon>
        <taxon>Myxococcota</taxon>
        <taxon>Myxococcia</taxon>
        <taxon>Myxococcales</taxon>
        <taxon>Cystobacterineae</taxon>
        <taxon>Archangiaceae</taxon>
        <taxon>Cystobacter</taxon>
    </lineage>
</organism>
<protein>
    <submittedName>
        <fullName evidence="1">HEXXH motif domain-containing protein</fullName>
    </submittedName>
</protein>
<name>A0A250J6T4_9BACT</name>
<dbReference type="InterPro" id="IPR026337">
    <property type="entry name" value="AKG_HExxH"/>
</dbReference>
<dbReference type="RefSeq" id="WP_095987265.1">
    <property type="nucleotide sequence ID" value="NZ_CP022098.1"/>
</dbReference>
<proteinExistence type="predicted"/>
<dbReference type="KEGG" id="cfus:CYFUS_004643"/>